<proteinExistence type="predicted"/>
<accession>A0AAU8K7C1</accession>
<dbReference type="AlphaFoldDB" id="A0AAU8K7C1"/>
<evidence type="ECO:0000313" key="2">
    <source>
        <dbReference type="EMBL" id="XCM84144.1"/>
    </source>
</evidence>
<evidence type="ECO:0000256" key="1">
    <source>
        <dbReference type="SAM" id="MobiDB-lite"/>
    </source>
</evidence>
<reference evidence="2" key="1">
    <citation type="submission" date="2024-06" db="EMBL/GenBank/DDBJ databases">
        <title>The genome sequences of Kitasatospora sp. strain HUAS MG31.</title>
        <authorList>
            <person name="Mo P."/>
        </authorList>
    </citation>
    <scope>NUCLEOTIDE SEQUENCE</scope>
    <source>
        <strain evidence="2">HUAS MG31</strain>
    </source>
</reference>
<protein>
    <submittedName>
        <fullName evidence="2">Uncharacterized protein</fullName>
    </submittedName>
</protein>
<gene>
    <name evidence="2" type="ORF">ABWK59_23405</name>
</gene>
<name>A0AAU8K7C1_9ACTN</name>
<dbReference type="KEGG" id="kcm:ABWK59_23405"/>
<sequence>MLDLTAWNELDVPLLRAPREFVAELHQRHLPQPGTTVIAVLDAEHRVVASASFTPRSHVTDGWHHRNAILTQLRRITPHDLRLSAPNRTAVLLRCREGGPDWTEQDGAWMWALRDAAELHGLRCGSYLTLTPAGWQSIGDGRRGRNPHSGSWAEGPVHTVTELPPRIARESDHRWRPARPARLGALDAVRRTGTR</sequence>
<feature type="region of interest" description="Disordered" evidence="1">
    <location>
        <begin position="139"/>
        <end position="163"/>
    </location>
</feature>
<organism evidence="2">
    <name type="scientific">Kitasatospora camelliae</name>
    <dbReference type="NCBI Taxonomy" id="3156397"/>
    <lineage>
        <taxon>Bacteria</taxon>
        <taxon>Bacillati</taxon>
        <taxon>Actinomycetota</taxon>
        <taxon>Actinomycetes</taxon>
        <taxon>Kitasatosporales</taxon>
        <taxon>Streptomycetaceae</taxon>
        <taxon>Kitasatospora</taxon>
    </lineage>
</organism>
<dbReference type="EMBL" id="CP159872">
    <property type="protein sequence ID" value="XCM84144.1"/>
    <property type="molecule type" value="Genomic_DNA"/>
</dbReference>